<evidence type="ECO:0000256" key="1">
    <source>
        <dbReference type="SAM" id="MobiDB-lite"/>
    </source>
</evidence>
<dbReference type="Pfam" id="PF14832">
    <property type="entry name" value="Tautomerase_3"/>
    <property type="match status" value="1"/>
</dbReference>
<dbReference type="EMBL" id="JAAAPX010000154">
    <property type="protein sequence ID" value="KAF4228354.1"/>
    <property type="molecule type" value="Genomic_DNA"/>
</dbReference>
<evidence type="ECO:0000313" key="3">
    <source>
        <dbReference type="EMBL" id="KAF4228354.1"/>
    </source>
</evidence>
<feature type="domain" description="Tautomerase cis-CaaD-like" evidence="2">
    <location>
        <begin position="1"/>
        <end position="129"/>
    </location>
</feature>
<proteinExistence type="predicted"/>
<feature type="region of interest" description="Disordered" evidence="1">
    <location>
        <begin position="154"/>
        <end position="185"/>
    </location>
</feature>
<evidence type="ECO:0000259" key="2">
    <source>
        <dbReference type="Pfam" id="PF14832"/>
    </source>
</evidence>
<dbReference type="SUPFAM" id="SSF55331">
    <property type="entry name" value="Tautomerase/MIF"/>
    <property type="match status" value="1"/>
</dbReference>
<dbReference type="InterPro" id="IPR014347">
    <property type="entry name" value="Tautomerase/MIF_sf"/>
</dbReference>
<dbReference type="Proteomes" id="UP000653565">
    <property type="component" value="Unassembled WGS sequence"/>
</dbReference>
<keyword evidence="4" id="KW-1185">Reference proteome</keyword>
<reference evidence="3" key="2">
    <citation type="submission" date="2020-04" db="EMBL/GenBank/DDBJ databases">
        <authorList>
            <person name="Santos R.A.C."/>
            <person name="Steenwyk J.L."/>
            <person name="Rivero-Menendez O."/>
            <person name="Mead M.E."/>
            <person name="Silva L.P."/>
            <person name="Bastos R.W."/>
            <person name="Alastruey-Izquierdo A."/>
            <person name="Goldman G.H."/>
            <person name="Rokas A."/>
        </authorList>
    </citation>
    <scope>NUCLEOTIDE SEQUENCE</scope>
    <source>
        <strain evidence="3">CNM-CM6805</strain>
    </source>
</reference>
<gene>
    <name evidence="3" type="ORF">CNMCM6805_002214</name>
</gene>
<comment type="caution">
    <text evidence="3">The sequence shown here is derived from an EMBL/GenBank/DDBJ whole genome shotgun (WGS) entry which is preliminary data.</text>
</comment>
<protein>
    <recommendedName>
        <fullName evidence="2">Tautomerase cis-CaaD-like domain-containing protein</fullName>
    </recommendedName>
</protein>
<sequence>MPRWLIQHSPNTLTPEEKSQLAQQITQVYVGVGLPAFYVQVHFTEQPAGTSFIGAEQHSNFVALTIHHLARTMTTDEQRQRFLNRIDSILTPMFEPKGIDWEYYVTEAPRDLWKINGLVPPATGSEEEKPCWLAGYRLELFLRRRSQLSFIEGITSSTSNPPATPKRLATTQGGKGKPTLPTCNVGTPMQNAVSMWRNRNGTQMQNLSLITQSSTTNLAQSGMTNASSNSSTVLIWLNQSHSQTHTRHSRRGCLMSTATSTAPPSNKPTPLHIAECDAPEAKFYHLDPAMPIIQSNAKPGIDIPDLNFRSWKYATTQAYRAQSDSAASVCLDTPCTMTTGHEQFLLCYVPNGKILD</sequence>
<dbReference type="Gene3D" id="3.30.429.10">
    <property type="entry name" value="Macrophage Migration Inhibitory Factor"/>
    <property type="match status" value="1"/>
</dbReference>
<reference evidence="3" key="1">
    <citation type="journal article" date="2020" name="bioRxiv">
        <title>Genomic and phenotypic heterogeneity of clinical isolates of the human pathogens Aspergillus fumigatus, Aspergillus lentulus and Aspergillus fumigatiaffinis.</title>
        <authorList>
            <person name="dos Santos R.A.C."/>
            <person name="Steenwyk J.L."/>
            <person name="Rivero-Menendez O."/>
            <person name="Mead M.E."/>
            <person name="Silva L.P."/>
            <person name="Bastos R.W."/>
            <person name="Alastruey-Izquierdo A."/>
            <person name="Goldman G.H."/>
            <person name="Rokas A."/>
        </authorList>
    </citation>
    <scope>NUCLEOTIDE SEQUENCE</scope>
    <source>
        <strain evidence="3">CNM-CM6805</strain>
    </source>
</reference>
<accession>A0A8H4GTQ7</accession>
<dbReference type="InterPro" id="IPR028116">
    <property type="entry name" value="Cis-CaaD-like"/>
</dbReference>
<evidence type="ECO:0000313" key="4">
    <source>
        <dbReference type="Proteomes" id="UP000653565"/>
    </source>
</evidence>
<name>A0A8H4GTQ7_9EURO</name>
<dbReference type="AlphaFoldDB" id="A0A8H4GTQ7"/>
<organism evidence="3 4">
    <name type="scientific">Aspergillus fumigatiaffinis</name>
    <dbReference type="NCBI Taxonomy" id="340414"/>
    <lineage>
        <taxon>Eukaryota</taxon>
        <taxon>Fungi</taxon>
        <taxon>Dikarya</taxon>
        <taxon>Ascomycota</taxon>
        <taxon>Pezizomycotina</taxon>
        <taxon>Eurotiomycetes</taxon>
        <taxon>Eurotiomycetidae</taxon>
        <taxon>Eurotiales</taxon>
        <taxon>Aspergillaceae</taxon>
        <taxon>Aspergillus</taxon>
        <taxon>Aspergillus subgen. Fumigati</taxon>
    </lineage>
</organism>
<dbReference type="OrthoDB" id="2129288at2759"/>